<dbReference type="HOGENOM" id="CLU_2914096_0_0_6"/>
<accession>A8AF71</accession>
<dbReference type="KEGG" id="cko:CKO_00987"/>
<evidence type="ECO:0000313" key="3">
    <source>
        <dbReference type="Proteomes" id="UP000008148"/>
    </source>
</evidence>
<protein>
    <submittedName>
        <fullName evidence="2">Uncharacterized protein</fullName>
    </submittedName>
</protein>
<organism evidence="2 3">
    <name type="scientific">Citrobacter koseri (strain ATCC BAA-895 / CDC 4225-83 / SGSC4696)</name>
    <dbReference type="NCBI Taxonomy" id="290338"/>
    <lineage>
        <taxon>Bacteria</taxon>
        <taxon>Pseudomonadati</taxon>
        <taxon>Pseudomonadota</taxon>
        <taxon>Gammaproteobacteria</taxon>
        <taxon>Enterobacterales</taxon>
        <taxon>Enterobacteriaceae</taxon>
        <taxon>Citrobacter</taxon>
    </lineage>
</organism>
<reference evidence="2 3" key="1">
    <citation type="submission" date="2007-08" db="EMBL/GenBank/DDBJ databases">
        <authorList>
            <consortium name="The Citrobacter koseri Genome Sequencing Project"/>
            <person name="McClelland M."/>
            <person name="Sanderson E.K."/>
            <person name="Porwollik S."/>
            <person name="Spieth J."/>
            <person name="Clifton W.S."/>
            <person name="Latreille P."/>
            <person name="Courtney L."/>
            <person name="Wang C."/>
            <person name="Pepin K."/>
            <person name="Bhonagiri V."/>
            <person name="Nash W."/>
            <person name="Johnson M."/>
            <person name="Thiruvilangam P."/>
            <person name="Wilson R."/>
        </authorList>
    </citation>
    <scope>NUCLEOTIDE SEQUENCE [LARGE SCALE GENOMIC DNA]</scope>
    <source>
        <strain evidence="3">ATCC BAA-895 / CDC 4225-83 / SGSC4696</strain>
    </source>
</reference>
<keyword evidence="3" id="KW-1185">Reference proteome</keyword>
<feature type="compositionally biased region" description="Polar residues" evidence="1">
    <location>
        <begin position="29"/>
        <end position="45"/>
    </location>
</feature>
<dbReference type="EMBL" id="CP000822">
    <property type="protein sequence ID" value="ABV12134.1"/>
    <property type="molecule type" value="Genomic_DNA"/>
</dbReference>
<evidence type="ECO:0000256" key="1">
    <source>
        <dbReference type="SAM" id="MobiDB-lite"/>
    </source>
</evidence>
<sequence length="61" mass="6947">MCRDSTAIFWGNKTPGINRAFLYQTSSRNRLPSPGISSFSWNASRLTPKPSYQRHSTMPLE</sequence>
<gene>
    <name evidence="2" type="ordered locus">CKO_00987</name>
</gene>
<name>A8AF71_CITK8</name>
<dbReference type="AlphaFoldDB" id="A8AF71"/>
<dbReference type="Proteomes" id="UP000008148">
    <property type="component" value="Chromosome"/>
</dbReference>
<evidence type="ECO:0000313" key="2">
    <source>
        <dbReference type="EMBL" id="ABV12134.1"/>
    </source>
</evidence>
<proteinExistence type="predicted"/>
<feature type="region of interest" description="Disordered" evidence="1">
    <location>
        <begin position="29"/>
        <end position="61"/>
    </location>
</feature>